<dbReference type="PANTHER" id="PTHR43464:SF19">
    <property type="entry name" value="UBIQUINONE BIOSYNTHESIS O-METHYLTRANSFERASE, MITOCHONDRIAL"/>
    <property type="match status" value="1"/>
</dbReference>
<dbReference type="PANTHER" id="PTHR43464">
    <property type="entry name" value="METHYLTRANSFERASE"/>
    <property type="match status" value="1"/>
</dbReference>
<dbReference type="AlphaFoldDB" id="A0A2I4SHW1"/>
<evidence type="ECO:0000313" key="6">
    <source>
        <dbReference type="EMBL" id="ASX97959.1"/>
    </source>
</evidence>
<evidence type="ECO:0000256" key="3">
    <source>
        <dbReference type="ARBA" id="ARBA00022691"/>
    </source>
</evidence>
<organism evidence="6">
    <name type="scientific">Erysipelothrix rhusiopathiae</name>
    <dbReference type="NCBI Taxonomy" id="1648"/>
    <lineage>
        <taxon>Bacteria</taxon>
        <taxon>Bacillati</taxon>
        <taxon>Bacillota</taxon>
        <taxon>Erysipelotrichia</taxon>
        <taxon>Erysipelotrichales</taxon>
        <taxon>Erysipelotrichaceae</taxon>
        <taxon>Erysipelothrix</taxon>
    </lineage>
</organism>
<dbReference type="GO" id="GO:0032259">
    <property type="term" value="P:methylation"/>
    <property type="evidence" value="ECO:0007669"/>
    <property type="project" value="UniProtKB-KW"/>
</dbReference>
<protein>
    <submittedName>
        <fullName evidence="6">Ubiquinone/menaquinone biosynthesis methyltransferase UBIE</fullName>
    </submittedName>
</protein>
<keyword evidence="4" id="KW-0680">Restriction system</keyword>
<dbReference type="Gene3D" id="3.40.50.150">
    <property type="entry name" value="Vaccinia Virus protein VP39"/>
    <property type="match status" value="2"/>
</dbReference>
<keyword evidence="3" id="KW-0949">S-adenosyl-L-methionine</keyword>
<dbReference type="InterPro" id="IPR001525">
    <property type="entry name" value="C5_MeTfrase"/>
</dbReference>
<accession>A0A2I4SHW1</accession>
<keyword evidence="2 6" id="KW-0808">Transferase</keyword>
<dbReference type="Pfam" id="PF08241">
    <property type="entry name" value="Methyltransf_11"/>
    <property type="match status" value="1"/>
</dbReference>
<dbReference type="EMBL" id="MF405337">
    <property type="protein sequence ID" value="ASX97959.1"/>
    <property type="molecule type" value="Genomic_DNA"/>
</dbReference>
<keyword evidence="6" id="KW-0830">Ubiquinone</keyword>
<gene>
    <name evidence="6" type="ORF">ERMRC_29</name>
</gene>
<keyword evidence="1 6" id="KW-0489">Methyltransferase</keyword>
<dbReference type="InterPro" id="IPR029063">
    <property type="entry name" value="SAM-dependent_MTases_sf"/>
</dbReference>
<feature type="domain" description="Methyltransferase type 11" evidence="5">
    <location>
        <begin position="182"/>
        <end position="276"/>
    </location>
</feature>
<reference evidence="6" key="1">
    <citation type="submission" date="2017-06" db="EMBL/GenBank/DDBJ databases">
        <title>The first report of bacteriophage carrying macrolide efflux genes mef(G) and msr(D) in Erysipelothrix rhusiopathiae.</title>
        <authorList>
            <person name="Li Y."/>
            <person name="Zhang A."/>
        </authorList>
    </citation>
    <scope>NUCLEOTIDE SEQUENCE</scope>
    <source>
        <strain evidence="6">ZJ</strain>
    </source>
</reference>
<dbReference type="SUPFAM" id="SSF53335">
    <property type="entry name" value="S-adenosyl-L-methionine-dependent methyltransferases"/>
    <property type="match status" value="2"/>
</dbReference>
<dbReference type="GO" id="GO:0008757">
    <property type="term" value="F:S-adenosylmethionine-dependent methyltransferase activity"/>
    <property type="evidence" value="ECO:0007669"/>
    <property type="project" value="InterPro"/>
</dbReference>
<proteinExistence type="predicted"/>
<sequence>MNIGEKMTKENLDFINNNGEKVLQLNDDIFKNIYAPQMVEFYDKVEQKNNKIKLKYESKSLNMDRSITSKNIIGVSMFAGAGGLDIGAHLAGINIKYASDINEDCVKTLESNDIFDNSIKEAIDINDIDVSSIKKKLQDEDYDNIFFQKYSQMSRSQKGLAGAGEWETLKKMLPDFKGKRVLDLGCGYGWHCIYAMENGASSVVGVDISHKMLEVAKGKTHFPQIEYECCAIEDVDFPEESFDVILSSLAFHYVADYENLIKKIYRMLKAGGNLVFTVEHPVFTAHGTQDWYYNEKGEILHFPVDNYYYEGKRTAMFLEEKVTKYHRTLTTYLNTLLSNSFIINQIVEPQPPENMMDIPGMADEMRRPMMLIVSAKKKM</sequence>
<evidence type="ECO:0000256" key="4">
    <source>
        <dbReference type="ARBA" id="ARBA00022747"/>
    </source>
</evidence>
<dbReference type="CDD" id="cd02440">
    <property type="entry name" value="AdoMet_MTases"/>
    <property type="match status" value="1"/>
</dbReference>
<dbReference type="InterPro" id="IPR013216">
    <property type="entry name" value="Methyltransf_11"/>
</dbReference>
<name>A0A2I4SHW1_ERYRH</name>
<dbReference type="Pfam" id="PF00145">
    <property type="entry name" value="DNA_methylase"/>
    <property type="match status" value="1"/>
</dbReference>
<evidence type="ECO:0000259" key="5">
    <source>
        <dbReference type="Pfam" id="PF08241"/>
    </source>
</evidence>
<evidence type="ECO:0000256" key="1">
    <source>
        <dbReference type="ARBA" id="ARBA00022603"/>
    </source>
</evidence>
<dbReference type="GO" id="GO:0009307">
    <property type="term" value="P:DNA restriction-modification system"/>
    <property type="evidence" value="ECO:0007669"/>
    <property type="project" value="UniProtKB-KW"/>
</dbReference>
<evidence type="ECO:0000256" key="2">
    <source>
        <dbReference type="ARBA" id="ARBA00022679"/>
    </source>
</evidence>